<evidence type="ECO:0000313" key="4">
    <source>
        <dbReference type="Proteomes" id="UP001250218"/>
    </source>
</evidence>
<comment type="similarity">
    <text evidence="1">Belongs to the short-chain fatty acyl-CoA assimilation regulator (ScfR) family.</text>
</comment>
<dbReference type="AlphaFoldDB" id="A0AAP5P4P4"/>
<dbReference type="InterPro" id="IPR010359">
    <property type="entry name" value="IrrE_HExxH"/>
</dbReference>
<feature type="domain" description="HTH cro/C1-type" evidence="2">
    <location>
        <begin position="8"/>
        <end position="63"/>
    </location>
</feature>
<gene>
    <name evidence="3" type="ORF">P7I04_02040</name>
</gene>
<accession>A0AAP5P4P4</accession>
<sequence length="390" mass="45432">MSFNGNKLLELRLLKGWSRFELAQLLNVSEQAIWQFETRGLQPDQSSTMMKLVRLFDVSLLYFQDETTPEVVEAGRIAFRNGDFSSKRIVQIQEAYINKVHSIFKYMENYLVPPRWIISDLLEKVHLKQKNGISLEELAEFVREFLDISDDNHDLLFKIERSGVNVLSKIIDIDKNADAYSLWTKDNTPYIILGKGKSSVRRNFDLAHELGHLLLHTFVDFNELDAKQLKEKEREADCFASYLLLPREIFTAKFDKLVRPKVSNPKSYIPMKIAFNVSIQALEYRAYKLGYLTQEQNNYFYRVITKKGYKKLEPLDDTLVIKKPGKIASILDMLLKSGQVTVSELLDSLHVTIKFLVEHLDLEVDFFETYTSKEEDYGQIIQLNSYQRKA</sequence>
<dbReference type="Gene3D" id="1.10.10.2910">
    <property type="match status" value="1"/>
</dbReference>
<dbReference type="Gene3D" id="1.10.260.40">
    <property type="entry name" value="lambda repressor-like DNA-binding domains"/>
    <property type="match status" value="1"/>
</dbReference>
<dbReference type="InterPro" id="IPR052345">
    <property type="entry name" value="Rad_response_metalloprotease"/>
</dbReference>
<dbReference type="PROSITE" id="PS50943">
    <property type="entry name" value="HTH_CROC1"/>
    <property type="match status" value="1"/>
</dbReference>
<comment type="caution">
    <text evidence="3">The sequence shown here is derived from an EMBL/GenBank/DDBJ whole genome shotgun (WGS) entry which is preliminary data.</text>
</comment>
<dbReference type="PANTHER" id="PTHR43236">
    <property type="entry name" value="ANTITOXIN HIGA1"/>
    <property type="match status" value="1"/>
</dbReference>
<protein>
    <submittedName>
        <fullName evidence="3">XRE family transcriptional regulator</fullName>
    </submittedName>
</protein>
<evidence type="ECO:0000313" key="3">
    <source>
        <dbReference type="EMBL" id="MDT2944814.1"/>
    </source>
</evidence>
<dbReference type="SUPFAM" id="SSF47413">
    <property type="entry name" value="lambda repressor-like DNA-binding domains"/>
    <property type="match status" value="1"/>
</dbReference>
<proteinExistence type="inferred from homology"/>
<evidence type="ECO:0000259" key="2">
    <source>
        <dbReference type="PROSITE" id="PS50943"/>
    </source>
</evidence>
<dbReference type="GO" id="GO:0003677">
    <property type="term" value="F:DNA binding"/>
    <property type="evidence" value="ECO:0007669"/>
    <property type="project" value="InterPro"/>
</dbReference>
<dbReference type="SMART" id="SM00530">
    <property type="entry name" value="HTH_XRE"/>
    <property type="match status" value="1"/>
</dbReference>
<dbReference type="RefSeq" id="WP_311802173.1">
    <property type="nucleotide sequence ID" value="NZ_JARQCJ010000002.1"/>
</dbReference>
<name>A0AAP5P4P4_9LACT</name>
<reference evidence="3" key="1">
    <citation type="submission" date="2023-03" db="EMBL/GenBank/DDBJ databases">
        <authorList>
            <person name="Shen W."/>
            <person name="Cai J."/>
        </authorList>
    </citation>
    <scope>NUCLEOTIDE SEQUENCE</scope>
    <source>
        <strain evidence="3">Y37</strain>
    </source>
</reference>
<dbReference type="Proteomes" id="UP001250218">
    <property type="component" value="Unassembled WGS sequence"/>
</dbReference>
<dbReference type="InterPro" id="IPR001387">
    <property type="entry name" value="Cro/C1-type_HTH"/>
</dbReference>
<dbReference type="Pfam" id="PF06114">
    <property type="entry name" value="Peptidase_M78"/>
    <property type="match status" value="1"/>
</dbReference>
<dbReference type="PANTHER" id="PTHR43236:SF1">
    <property type="entry name" value="BLL7220 PROTEIN"/>
    <property type="match status" value="1"/>
</dbReference>
<evidence type="ECO:0000256" key="1">
    <source>
        <dbReference type="ARBA" id="ARBA00007227"/>
    </source>
</evidence>
<dbReference type="EMBL" id="JARQDL010000001">
    <property type="protein sequence ID" value="MDT2944814.1"/>
    <property type="molecule type" value="Genomic_DNA"/>
</dbReference>
<dbReference type="InterPro" id="IPR010982">
    <property type="entry name" value="Lambda_DNA-bd_dom_sf"/>
</dbReference>
<organism evidence="3 4">
    <name type="scientific">Lactococcus lactis</name>
    <dbReference type="NCBI Taxonomy" id="1358"/>
    <lineage>
        <taxon>Bacteria</taxon>
        <taxon>Bacillati</taxon>
        <taxon>Bacillota</taxon>
        <taxon>Bacilli</taxon>
        <taxon>Lactobacillales</taxon>
        <taxon>Streptococcaceae</taxon>
        <taxon>Lactococcus</taxon>
    </lineage>
</organism>
<dbReference type="CDD" id="cd00093">
    <property type="entry name" value="HTH_XRE"/>
    <property type="match status" value="1"/>
</dbReference>